<dbReference type="Pfam" id="PF13531">
    <property type="entry name" value="SBP_bac_11"/>
    <property type="match status" value="1"/>
</dbReference>
<protein>
    <submittedName>
        <fullName evidence="3">Substrate-binding and VWA domain-containing protein</fullName>
    </submittedName>
</protein>
<keyword evidence="4" id="KW-1185">Reference proteome</keyword>
<dbReference type="SUPFAM" id="SSF53300">
    <property type="entry name" value="vWA-like"/>
    <property type="match status" value="1"/>
</dbReference>
<name>A0ABP8PLW3_9ACTN</name>
<dbReference type="PROSITE" id="PS50234">
    <property type="entry name" value="VWFA"/>
    <property type="match status" value="1"/>
</dbReference>
<accession>A0ABP8PLW3</accession>
<comment type="caution">
    <text evidence="3">The sequence shown here is derived from an EMBL/GenBank/DDBJ whole genome shotgun (WGS) entry which is preliminary data.</text>
</comment>
<evidence type="ECO:0000313" key="4">
    <source>
        <dbReference type="Proteomes" id="UP001500503"/>
    </source>
</evidence>
<evidence type="ECO:0000256" key="1">
    <source>
        <dbReference type="SAM" id="SignalP"/>
    </source>
</evidence>
<keyword evidence="1" id="KW-0732">Signal</keyword>
<dbReference type="InterPro" id="IPR002035">
    <property type="entry name" value="VWF_A"/>
</dbReference>
<feature type="domain" description="VWFA" evidence="2">
    <location>
        <begin position="361"/>
        <end position="559"/>
    </location>
</feature>
<dbReference type="Gene3D" id="3.40.50.410">
    <property type="entry name" value="von Willebrand factor, type A domain"/>
    <property type="match status" value="1"/>
</dbReference>
<reference evidence="4" key="1">
    <citation type="journal article" date="2019" name="Int. J. Syst. Evol. Microbiol.">
        <title>The Global Catalogue of Microorganisms (GCM) 10K type strain sequencing project: providing services to taxonomists for standard genome sequencing and annotation.</title>
        <authorList>
            <consortium name="The Broad Institute Genomics Platform"/>
            <consortium name="The Broad Institute Genome Sequencing Center for Infectious Disease"/>
            <person name="Wu L."/>
            <person name="Ma J."/>
        </authorList>
    </citation>
    <scope>NUCLEOTIDE SEQUENCE [LARGE SCALE GENOMIC DNA]</scope>
    <source>
        <strain evidence="4">JCM 17933</strain>
    </source>
</reference>
<proteinExistence type="predicted"/>
<dbReference type="SMART" id="SM00327">
    <property type="entry name" value="VWA"/>
    <property type="match status" value="1"/>
</dbReference>
<gene>
    <name evidence="3" type="ORF">GCM10023191_016960</name>
</gene>
<feature type="signal peptide" evidence="1">
    <location>
        <begin position="1"/>
        <end position="39"/>
    </location>
</feature>
<evidence type="ECO:0000313" key="3">
    <source>
        <dbReference type="EMBL" id="GAA4488068.1"/>
    </source>
</evidence>
<evidence type="ECO:0000259" key="2">
    <source>
        <dbReference type="PROSITE" id="PS50234"/>
    </source>
</evidence>
<dbReference type="Pfam" id="PF00092">
    <property type="entry name" value="VWA"/>
    <property type="match status" value="1"/>
</dbReference>
<organism evidence="3 4">
    <name type="scientific">Actinoallomurus oryzae</name>
    <dbReference type="NCBI Taxonomy" id="502180"/>
    <lineage>
        <taxon>Bacteria</taxon>
        <taxon>Bacillati</taxon>
        <taxon>Actinomycetota</taxon>
        <taxon>Actinomycetes</taxon>
        <taxon>Streptosporangiales</taxon>
        <taxon>Thermomonosporaceae</taxon>
        <taxon>Actinoallomurus</taxon>
    </lineage>
</organism>
<dbReference type="EMBL" id="BAABHF010000012">
    <property type="protein sequence ID" value="GAA4488068.1"/>
    <property type="molecule type" value="Genomic_DNA"/>
</dbReference>
<dbReference type="SUPFAM" id="SSF53850">
    <property type="entry name" value="Periplasmic binding protein-like II"/>
    <property type="match status" value="1"/>
</dbReference>
<sequence length="571" mass="60785">MPLMIGDGCWMPYRRGSAVRVRTPALLSALLLTIVPAAAACSLGSHADGCRAEAITVAAAPTIAPAVEQTARRYNARTTCVRVTVLREEPADVAGVLSGQGSSPGAVRPDAWIPDSSLWLPVARRTRLGAAAVRPSGTSIASSPLVLAAAQGRSPNQVSWRLLLSSRLPGTGAARPAVRVRFLDPTTQASGLGALMLAHQASGAGKSGLSTFAITLYSDLGSALPDDKAAYEAMFRGGDPPTAVVLSEQSVWQHNHVDPKRPVSARYPADGTLALDFPYVSATTDRERSRTVEDFRDALSQSPAREALQSLGLRTPDGVAGAGFGPRYGVAAEAPAPTRPQDPATVGRILQMWQRTVLGARMLILLDVSPSMGDPVPRGKETRMRATTQAAIGGTRILSDNSQVALWEFSTRLDGDRDYRQLVPYRQLTQRVGTGTQRDAVIAAFNAARPAPGTRTALYDSVLAAYREAVRTYQPDRNNVLVVLTDGMNYDPGHTILLQELLKELGRIADPLKPVAIVPIAFGPDIDPAPLQQIAARTGGQAFVTLDPGQIQQVFLEMLIRLTCGEECPMS</sequence>
<dbReference type="Proteomes" id="UP001500503">
    <property type="component" value="Unassembled WGS sequence"/>
</dbReference>
<feature type="chain" id="PRO_5047007618" evidence="1">
    <location>
        <begin position="40"/>
        <end position="571"/>
    </location>
</feature>
<dbReference type="InterPro" id="IPR036465">
    <property type="entry name" value="vWFA_dom_sf"/>
</dbReference>